<keyword evidence="2" id="KW-0472">Membrane</keyword>
<sequence>MLMDYFWLLVTGGGALALGAAIAYAAMRQKRLPPVTEEEQKREIDRLYERPNGNKARRT</sequence>
<dbReference type="AlphaFoldDB" id="A0A178XV55"/>
<reference evidence="3 4" key="1">
    <citation type="journal article" date="2016" name="Int. J. Syst. Evol. Microbiol.">
        <title>Ensifer glycinis sp. nov., an novel rhizobial species associated with Glycine spp.</title>
        <authorList>
            <person name="Yan H."/>
            <person name="Yan J."/>
            <person name="Sui X.H."/>
            <person name="Wang E.T."/>
            <person name="Chen W.X."/>
            <person name="Zhang X.X."/>
            <person name="Chen W.F."/>
        </authorList>
    </citation>
    <scope>NUCLEOTIDE SEQUENCE [LARGE SCALE GENOMIC DNA]</scope>
    <source>
        <strain evidence="3 4">CCBAU 23380</strain>
    </source>
</reference>
<protein>
    <submittedName>
        <fullName evidence="3">Uncharacterized protein</fullName>
    </submittedName>
</protein>
<feature type="transmembrane region" description="Helical" evidence="2">
    <location>
        <begin position="6"/>
        <end position="26"/>
    </location>
</feature>
<proteinExistence type="predicted"/>
<feature type="compositionally biased region" description="Basic and acidic residues" evidence="1">
    <location>
        <begin position="38"/>
        <end position="49"/>
    </location>
</feature>
<evidence type="ECO:0000256" key="1">
    <source>
        <dbReference type="SAM" id="MobiDB-lite"/>
    </source>
</evidence>
<keyword evidence="4" id="KW-1185">Reference proteome</keyword>
<feature type="region of interest" description="Disordered" evidence="1">
    <location>
        <begin position="32"/>
        <end position="59"/>
    </location>
</feature>
<gene>
    <name evidence="3" type="ORF">AU381_08530</name>
</gene>
<dbReference type="STRING" id="1472378.AU381_08530"/>
<organism evidence="3 4">
    <name type="scientific">Sinorhizobium glycinis</name>
    <dbReference type="NCBI Taxonomy" id="1472378"/>
    <lineage>
        <taxon>Bacteria</taxon>
        <taxon>Pseudomonadati</taxon>
        <taxon>Pseudomonadota</taxon>
        <taxon>Alphaproteobacteria</taxon>
        <taxon>Hyphomicrobiales</taxon>
        <taxon>Rhizobiaceae</taxon>
        <taxon>Sinorhizobium/Ensifer group</taxon>
        <taxon>Sinorhizobium</taxon>
    </lineage>
</organism>
<comment type="caution">
    <text evidence="3">The sequence shown here is derived from an EMBL/GenBank/DDBJ whole genome shotgun (WGS) entry which is preliminary data.</text>
</comment>
<evidence type="ECO:0000313" key="3">
    <source>
        <dbReference type="EMBL" id="OAP39190.1"/>
    </source>
</evidence>
<evidence type="ECO:0000313" key="4">
    <source>
        <dbReference type="Proteomes" id="UP000094025"/>
    </source>
</evidence>
<evidence type="ECO:0000256" key="2">
    <source>
        <dbReference type="SAM" id="Phobius"/>
    </source>
</evidence>
<accession>A0A178XV55</accession>
<keyword evidence="2" id="KW-0812">Transmembrane</keyword>
<dbReference type="Proteomes" id="UP000094025">
    <property type="component" value="Unassembled WGS sequence"/>
</dbReference>
<keyword evidence="2" id="KW-1133">Transmembrane helix</keyword>
<dbReference type="EMBL" id="LPUX01000060">
    <property type="protein sequence ID" value="OAP39190.1"/>
    <property type="molecule type" value="Genomic_DNA"/>
</dbReference>
<name>A0A178XV55_9HYPH</name>